<dbReference type="PANTHER" id="PTHR42705">
    <property type="entry name" value="BIFUNCTIONAL NON-HOMOLOGOUS END JOINING PROTEIN LIGD"/>
    <property type="match status" value="1"/>
</dbReference>
<dbReference type="Gene3D" id="3.90.920.10">
    <property type="entry name" value="DNA primase, PRIM domain"/>
    <property type="match status" value="1"/>
</dbReference>
<keyword evidence="3" id="KW-1185">Reference proteome</keyword>
<dbReference type="InterPro" id="IPR014145">
    <property type="entry name" value="LigD_pol_dom"/>
</dbReference>
<evidence type="ECO:0000313" key="3">
    <source>
        <dbReference type="Proteomes" id="UP000315842"/>
    </source>
</evidence>
<accession>A0A4Y3KFM6</accession>
<gene>
    <name evidence="2" type="ORF">CUD01_22990</name>
</gene>
<dbReference type="RefSeq" id="WP_141321248.1">
    <property type="nucleotide sequence ID" value="NZ_BJLP01000040.1"/>
</dbReference>
<evidence type="ECO:0000313" key="2">
    <source>
        <dbReference type="EMBL" id="GEA81855.1"/>
    </source>
</evidence>
<dbReference type="EMBL" id="BJLP01000040">
    <property type="protein sequence ID" value="GEA81855.1"/>
    <property type="molecule type" value="Genomic_DNA"/>
</dbReference>
<reference evidence="2 3" key="1">
    <citation type="submission" date="2019-06" db="EMBL/GenBank/DDBJ databases">
        <title>Whole genome shotgun sequence of Cellulomonas uda NBRC 3747.</title>
        <authorList>
            <person name="Hosoyama A."/>
            <person name="Uohara A."/>
            <person name="Ohji S."/>
            <person name="Ichikawa N."/>
        </authorList>
    </citation>
    <scope>NUCLEOTIDE SEQUENCE [LARGE SCALE GENOMIC DNA]</scope>
    <source>
        <strain evidence="2 3">NBRC 3747</strain>
    </source>
</reference>
<name>A0A4Y3KFM6_CELUD</name>
<proteinExistence type="predicted"/>
<dbReference type="Proteomes" id="UP000315842">
    <property type="component" value="Unassembled WGS sequence"/>
</dbReference>
<protein>
    <recommendedName>
        <fullName evidence="1">DNA ligase D polymerase domain-containing protein</fullName>
    </recommendedName>
</protein>
<dbReference type="AlphaFoldDB" id="A0A4Y3KFM6"/>
<evidence type="ECO:0000259" key="1">
    <source>
        <dbReference type="Pfam" id="PF21686"/>
    </source>
</evidence>
<feature type="domain" description="DNA ligase D polymerase" evidence="1">
    <location>
        <begin position="31"/>
        <end position="291"/>
    </location>
</feature>
<dbReference type="PANTHER" id="PTHR42705:SF2">
    <property type="entry name" value="BIFUNCTIONAL NON-HOMOLOGOUS END JOINING PROTEIN LIGD"/>
    <property type="match status" value="1"/>
</dbReference>
<sequence>MTPERQTFDVGGTQVRVSHLDKVLYPSTGTTKAELIDYVVRVAPALLRQLEDRPVTRIRFPDGVDGQPFFEKNVPRGAPSWLRHRVLPAAPGNDDEGTELDLPFLDDLAGLVWATNAGALELHTPQWSVTRGGKVRGADRLVVDLDPGEGAGLDECTKVAHLVAQRLAKDGLTTTVPVTSGSKGMQLYAPLPRRRPAVQVRQYARDLAHELAREHPQLVVAVMRKDLRGGKVLLDWSQNHPAKTTITPYSLRGRHEPRVAAPRWWDEVVPGLTQLAPTDVAQRLAERGDPFVEGAGRPSPP</sequence>
<dbReference type="NCBIfam" id="TIGR02778">
    <property type="entry name" value="ligD_pol"/>
    <property type="match status" value="1"/>
</dbReference>
<dbReference type="Pfam" id="PF21686">
    <property type="entry name" value="LigD_Prim-Pol"/>
    <property type="match status" value="1"/>
</dbReference>
<organism evidence="2 3">
    <name type="scientific">Cellulomonas uda</name>
    <dbReference type="NCBI Taxonomy" id="1714"/>
    <lineage>
        <taxon>Bacteria</taxon>
        <taxon>Bacillati</taxon>
        <taxon>Actinomycetota</taxon>
        <taxon>Actinomycetes</taxon>
        <taxon>Micrococcales</taxon>
        <taxon>Cellulomonadaceae</taxon>
        <taxon>Cellulomonas</taxon>
    </lineage>
</organism>
<dbReference type="InterPro" id="IPR052171">
    <property type="entry name" value="NHEJ_LigD"/>
</dbReference>
<comment type="caution">
    <text evidence="2">The sequence shown here is derived from an EMBL/GenBank/DDBJ whole genome shotgun (WGS) entry which is preliminary data.</text>
</comment>